<evidence type="ECO:0000313" key="2">
    <source>
        <dbReference type="Proteomes" id="UP000244005"/>
    </source>
</evidence>
<gene>
    <name evidence="1" type="ORF">MARPO_0865s0001</name>
</gene>
<dbReference type="AlphaFoldDB" id="A0A2R6VYC9"/>
<dbReference type="Gramene" id="Mp6g14070.1">
    <property type="protein sequence ID" value="Mp6g14070.1.cds1"/>
    <property type="gene ID" value="Mp6g14070"/>
</dbReference>
<name>A0A2R6VYC9_MARPO</name>
<proteinExistence type="predicted"/>
<reference evidence="2" key="1">
    <citation type="journal article" date="2017" name="Cell">
        <title>Insights into land plant evolution garnered from the Marchantia polymorpha genome.</title>
        <authorList>
            <person name="Bowman J.L."/>
            <person name="Kohchi T."/>
            <person name="Yamato K.T."/>
            <person name="Jenkins J."/>
            <person name="Shu S."/>
            <person name="Ishizaki K."/>
            <person name="Yamaoka S."/>
            <person name="Nishihama R."/>
            <person name="Nakamura Y."/>
            <person name="Berger F."/>
            <person name="Adam C."/>
            <person name="Aki S.S."/>
            <person name="Althoff F."/>
            <person name="Araki T."/>
            <person name="Arteaga-Vazquez M.A."/>
            <person name="Balasubrmanian S."/>
            <person name="Barry K."/>
            <person name="Bauer D."/>
            <person name="Boehm C.R."/>
            <person name="Briginshaw L."/>
            <person name="Caballero-Perez J."/>
            <person name="Catarino B."/>
            <person name="Chen F."/>
            <person name="Chiyoda S."/>
            <person name="Chovatia M."/>
            <person name="Davies K.M."/>
            <person name="Delmans M."/>
            <person name="Demura T."/>
            <person name="Dierschke T."/>
            <person name="Dolan L."/>
            <person name="Dorantes-Acosta A.E."/>
            <person name="Eklund D.M."/>
            <person name="Florent S.N."/>
            <person name="Flores-Sandoval E."/>
            <person name="Fujiyama A."/>
            <person name="Fukuzawa H."/>
            <person name="Galik B."/>
            <person name="Grimanelli D."/>
            <person name="Grimwood J."/>
            <person name="Grossniklaus U."/>
            <person name="Hamada T."/>
            <person name="Haseloff J."/>
            <person name="Hetherington A.J."/>
            <person name="Higo A."/>
            <person name="Hirakawa Y."/>
            <person name="Hundley H.N."/>
            <person name="Ikeda Y."/>
            <person name="Inoue K."/>
            <person name="Inoue S.I."/>
            <person name="Ishida S."/>
            <person name="Jia Q."/>
            <person name="Kakita M."/>
            <person name="Kanazawa T."/>
            <person name="Kawai Y."/>
            <person name="Kawashima T."/>
            <person name="Kennedy M."/>
            <person name="Kinose K."/>
            <person name="Kinoshita T."/>
            <person name="Kohara Y."/>
            <person name="Koide E."/>
            <person name="Komatsu K."/>
            <person name="Kopischke S."/>
            <person name="Kubo M."/>
            <person name="Kyozuka J."/>
            <person name="Lagercrantz U."/>
            <person name="Lin S.S."/>
            <person name="Lindquist E."/>
            <person name="Lipzen A.M."/>
            <person name="Lu C.W."/>
            <person name="De Luna E."/>
            <person name="Martienssen R.A."/>
            <person name="Minamino N."/>
            <person name="Mizutani M."/>
            <person name="Mizutani M."/>
            <person name="Mochizuki N."/>
            <person name="Monte I."/>
            <person name="Mosher R."/>
            <person name="Nagasaki H."/>
            <person name="Nakagami H."/>
            <person name="Naramoto S."/>
            <person name="Nishitani K."/>
            <person name="Ohtani M."/>
            <person name="Okamoto T."/>
            <person name="Okumura M."/>
            <person name="Phillips J."/>
            <person name="Pollak B."/>
            <person name="Reinders A."/>
            <person name="Rovekamp M."/>
            <person name="Sano R."/>
            <person name="Sawa S."/>
            <person name="Schmid M.W."/>
            <person name="Shirakawa M."/>
            <person name="Solano R."/>
            <person name="Spunde A."/>
            <person name="Suetsugu N."/>
            <person name="Sugano S."/>
            <person name="Sugiyama A."/>
            <person name="Sun R."/>
            <person name="Suzuki Y."/>
            <person name="Takenaka M."/>
            <person name="Takezawa D."/>
            <person name="Tomogane H."/>
            <person name="Tsuzuki M."/>
            <person name="Ueda T."/>
            <person name="Umeda M."/>
            <person name="Ward J.M."/>
            <person name="Watanabe Y."/>
            <person name="Yazaki K."/>
            <person name="Yokoyama R."/>
            <person name="Yoshitake Y."/>
            <person name="Yotsui I."/>
            <person name="Zachgo S."/>
            <person name="Schmutz J."/>
        </authorList>
    </citation>
    <scope>NUCLEOTIDE SEQUENCE [LARGE SCALE GENOMIC DNA]</scope>
    <source>
        <strain evidence="2">Tak-1</strain>
    </source>
</reference>
<sequence length="101" mass="11859">MISSGIRKTFRISKSWKLRFSAWRCDSNCTRSEEIQATLFDTDAPHACYAVLWTVALGRKHYVDNGGYDLEMSNVDTLFEINVQVWLDIQDRKYKKFTRLT</sequence>
<accession>A0A2R6VYC9</accession>
<keyword evidence="2" id="KW-1185">Reference proteome</keyword>
<protein>
    <submittedName>
        <fullName evidence="1">Uncharacterized protein</fullName>
    </submittedName>
</protein>
<evidence type="ECO:0000313" key="1">
    <source>
        <dbReference type="EMBL" id="PTQ26608.1"/>
    </source>
</evidence>
<dbReference type="Proteomes" id="UP000244005">
    <property type="component" value="Unassembled WGS sequence"/>
</dbReference>
<organism evidence="1 2">
    <name type="scientific">Marchantia polymorpha</name>
    <name type="common">Common liverwort</name>
    <name type="synonym">Marchantia aquatica</name>
    <dbReference type="NCBI Taxonomy" id="3197"/>
    <lineage>
        <taxon>Eukaryota</taxon>
        <taxon>Viridiplantae</taxon>
        <taxon>Streptophyta</taxon>
        <taxon>Embryophyta</taxon>
        <taxon>Marchantiophyta</taxon>
        <taxon>Marchantiopsida</taxon>
        <taxon>Marchantiidae</taxon>
        <taxon>Marchantiales</taxon>
        <taxon>Marchantiaceae</taxon>
        <taxon>Marchantia</taxon>
    </lineage>
</organism>
<dbReference type="EMBL" id="KZ773396">
    <property type="protein sequence ID" value="PTQ26608.1"/>
    <property type="molecule type" value="Genomic_DNA"/>
</dbReference>